<sequence>MATVRLSTKEVQVDDTVYMFDIVQIADAFEACVATADAAHCEVDFPPVSKRPASGASQADSAQDV</sequence>
<evidence type="ECO:0000256" key="1">
    <source>
        <dbReference type="SAM" id="MobiDB-lite"/>
    </source>
</evidence>
<feature type="compositionally biased region" description="Low complexity" evidence="1">
    <location>
        <begin position="53"/>
        <end position="65"/>
    </location>
</feature>
<feature type="region of interest" description="Disordered" evidence="1">
    <location>
        <begin position="46"/>
        <end position="65"/>
    </location>
</feature>
<proteinExistence type="predicted"/>
<name>A0ABU6J9G4_9BURK</name>
<reference evidence="2 3" key="1">
    <citation type="submission" date="2023-10" db="EMBL/GenBank/DDBJ databases">
        <title>Noviherbaspirillum sp. CPCC 100848 genome assembly.</title>
        <authorList>
            <person name="Li X.Y."/>
            <person name="Fang X.M."/>
        </authorList>
    </citation>
    <scope>NUCLEOTIDE SEQUENCE [LARGE SCALE GENOMIC DNA]</scope>
    <source>
        <strain evidence="2 3">CPCC 100848</strain>
    </source>
</reference>
<organism evidence="2 3">
    <name type="scientific">Noviherbaspirillum album</name>
    <dbReference type="NCBI Taxonomy" id="3080276"/>
    <lineage>
        <taxon>Bacteria</taxon>
        <taxon>Pseudomonadati</taxon>
        <taxon>Pseudomonadota</taxon>
        <taxon>Betaproteobacteria</taxon>
        <taxon>Burkholderiales</taxon>
        <taxon>Oxalobacteraceae</taxon>
        <taxon>Noviherbaspirillum</taxon>
    </lineage>
</organism>
<evidence type="ECO:0000313" key="2">
    <source>
        <dbReference type="EMBL" id="MEC4719980.1"/>
    </source>
</evidence>
<dbReference type="Proteomes" id="UP001352263">
    <property type="component" value="Unassembled WGS sequence"/>
</dbReference>
<dbReference type="EMBL" id="JAWIIV010000009">
    <property type="protein sequence ID" value="MEC4719980.1"/>
    <property type="molecule type" value="Genomic_DNA"/>
</dbReference>
<protein>
    <submittedName>
        <fullName evidence="2">Uncharacterized protein</fullName>
    </submittedName>
</protein>
<evidence type="ECO:0000313" key="3">
    <source>
        <dbReference type="Proteomes" id="UP001352263"/>
    </source>
</evidence>
<accession>A0ABU6J9G4</accession>
<dbReference type="RefSeq" id="WP_326506695.1">
    <property type="nucleotide sequence ID" value="NZ_JAWIIV010000009.1"/>
</dbReference>
<comment type="caution">
    <text evidence="2">The sequence shown here is derived from an EMBL/GenBank/DDBJ whole genome shotgun (WGS) entry which is preliminary data.</text>
</comment>
<keyword evidence="3" id="KW-1185">Reference proteome</keyword>
<gene>
    <name evidence="2" type="ORF">RY831_12530</name>
</gene>